<dbReference type="AlphaFoldDB" id="A0A2J8RHD2"/>
<dbReference type="EMBL" id="NDHI03003691">
    <property type="protein sequence ID" value="PNJ07921.1"/>
    <property type="molecule type" value="Genomic_DNA"/>
</dbReference>
<dbReference type="PANTHER" id="PTHR43238">
    <property type="entry name" value="GDP-L-FUCOSE SYNTHASE"/>
    <property type="match status" value="1"/>
</dbReference>
<feature type="non-terminal residue" evidence="1">
    <location>
        <position position="34"/>
    </location>
</feature>
<proteinExistence type="predicted"/>
<comment type="caution">
    <text evidence="1">The sequence shown here is derived from an EMBL/GenBank/DDBJ whole genome shotgun (WGS) entry which is preliminary data.</text>
</comment>
<sequence>MVGGLFRNIKYNLDFWRKNVHINDNVLHSAFEVG</sequence>
<accession>A0A2J8RHD2</accession>
<organism evidence="1">
    <name type="scientific">Pongo abelii</name>
    <name type="common">Sumatran orangutan</name>
    <name type="synonym">Pongo pygmaeus abelii</name>
    <dbReference type="NCBI Taxonomy" id="9601"/>
    <lineage>
        <taxon>Eukaryota</taxon>
        <taxon>Metazoa</taxon>
        <taxon>Chordata</taxon>
        <taxon>Craniata</taxon>
        <taxon>Vertebrata</taxon>
        <taxon>Euteleostomi</taxon>
        <taxon>Mammalia</taxon>
        <taxon>Eutheria</taxon>
        <taxon>Euarchontoglires</taxon>
        <taxon>Primates</taxon>
        <taxon>Haplorrhini</taxon>
        <taxon>Catarrhini</taxon>
        <taxon>Hominidae</taxon>
        <taxon>Pongo</taxon>
    </lineage>
</organism>
<dbReference type="GO" id="GO:0050577">
    <property type="term" value="F:GDP-L-fucose synthase activity"/>
    <property type="evidence" value="ECO:0007669"/>
    <property type="project" value="TreeGrafter"/>
</dbReference>
<dbReference type="PANTHER" id="PTHR43238:SF1">
    <property type="entry name" value="GDP-L-FUCOSE SYNTHASE"/>
    <property type="match status" value="1"/>
</dbReference>
<protein>
    <submittedName>
        <fullName evidence="1">TSTA3 isoform 14</fullName>
    </submittedName>
</protein>
<name>A0A2J8RHD2_PONAB</name>
<gene>
    <name evidence="1" type="ORF">CR201_G0050815</name>
</gene>
<evidence type="ECO:0000313" key="1">
    <source>
        <dbReference type="EMBL" id="PNJ07921.1"/>
    </source>
</evidence>
<reference evidence="1" key="1">
    <citation type="submission" date="2017-12" db="EMBL/GenBank/DDBJ databases">
        <title>High-resolution comparative analysis of great ape genomes.</title>
        <authorList>
            <person name="Pollen A."/>
            <person name="Hastie A."/>
            <person name="Hormozdiari F."/>
            <person name="Dougherty M."/>
            <person name="Liu R."/>
            <person name="Chaisson M."/>
            <person name="Hoppe E."/>
            <person name="Hill C."/>
            <person name="Pang A."/>
            <person name="Hillier L."/>
            <person name="Baker C."/>
            <person name="Armstrong J."/>
            <person name="Shendure J."/>
            <person name="Paten B."/>
            <person name="Wilson R."/>
            <person name="Chao H."/>
            <person name="Schneider V."/>
            <person name="Ventura M."/>
            <person name="Kronenberg Z."/>
            <person name="Murali S."/>
            <person name="Gordon D."/>
            <person name="Cantsilieris S."/>
            <person name="Munson K."/>
            <person name="Nelson B."/>
            <person name="Raja A."/>
            <person name="Underwood J."/>
            <person name="Diekhans M."/>
            <person name="Fiddes I."/>
            <person name="Haussler D."/>
            <person name="Eichler E."/>
        </authorList>
    </citation>
    <scope>NUCLEOTIDE SEQUENCE [LARGE SCALE GENOMIC DNA]</scope>
    <source>
        <strain evidence="1">Susie</strain>
    </source>
</reference>